<evidence type="ECO:0008006" key="5">
    <source>
        <dbReference type="Google" id="ProtNLM"/>
    </source>
</evidence>
<evidence type="ECO:0000313" key="3">
    <source>
        <dbReference type="EMBL" id="CAL17162.1"/>
    </source>
</evidence>
<dbReference type="PANTHER" id="PTHR35335">
    <property type="entry name" value="UPF0716 PROTEIN FXSA"/>
    <property type="match status" value="1"/>
</dbReference>
<dbReference type="STRING" id="393595.ABO_1714"/>
<feature type="compositionally biased region" description="Polar residues" evidence="1">
    <location>
        <begin position="138"/>
        <end position="150"/>
    </location>
</feature>
<evidence type="ECO:0000313" key="4">
    <source>
        <dbReference type="Proteomes" id="UP000008871"/>
    </source>
</evidence>
<feature type="region of interest" description="Disordered" evidence="1">
    <location>
        <begin position="138"/>
        <end position="172"/>
    </location>
</feature>
<dbReference type="OrthoDB" id="9792788at2"/>
<dbReference type="GO" id="GO:0016020">
    <property type="term" value="C:membrane"/>
    <property type="evidence" value="ECO:0007669"/>
    <property type="project" value="InterPro"/>
</dbReference>
<reference evidence="3 4" key="1">
    <citation type="journal article" date="2006" name="Nat. Biotechnol.">
        <title>Genome sequence of the ubiquitous hydrocarbon-degrading marine bacterium Alcanivorax borkumensis.</title>
        <authorList>
            <person name="Schneiker S."/>
            <person name="Martins dos Santos V.A.P."/>
            <person name="Bartels D."/>
            <person name="Bekel T."/>
            <person name="Brecht M."/>
            <person name="Buhrmester J."/>
            <person name="Chernikova T.N."/>
            <person name="Denaro R."/>
            <person name="Ferrer M."/>
            <person name="Gertler C."/>
            <person name="Goesmann A."/>
            <person name="Golyshina O.V."/>
            <person name="Kaminski F."/>
            <person name="Khachane A.N."/>
            <person name="Lang S."/>
            <person name="Linke B."/>
            <person name="McHardy A.C."/>
            <person name="Meyer F."/>
            <person name="Nechitaylo T."/>
            <person name="Puehler A."/>
            <person name="Regenhardt D."/>
            <person name="Rupp O."/>
            <person name="Sabirova J.S."/>
            <person name="Selbitschka W."/>
            <person name="Yakimov M.M."/>
            <person name="Timmis K.N."/>
            <person name="Vorhoelter F.-J."/>
            <person name="Weidner S."/>
            <person name="Kaiser O."/>
            <person name="Golyshin P.N."/>
        </authorList>
    </citation>
    <scope>NUCLEOTIDE SEQUENCE [LARGE SCALE GENOMIC DNA]</scope>
    <source>
        <strain evidence="4">ATCC 700651 / DSM 11573 / NCIMB 13689 / SK2</strain>
    </source>
</reference>
<accession>Q0VNT6</accession>
<keyword evidence="2" id="KW-0812">Transmembrane</keyword>
<dbReference type="eggNOG" id="COG3030">
    <property type="taxonomic scope" value="Bacteria"/>
</dbReference>
<protein>
    <recommendedName>
        <fullName evidence="5">FxsA protein</fullName>
    </recommendedName>
</protein>
<keyword evidence="4" id="KW-1185">Reference proteome</keyword>
<feature type="transmembrane region" description="Helical" evidence="2">
    <location>
        <begin position="77"/>
        <end position="102"/>
    </location>
</feature>
<dbReference type="EMBL" id="AM286690">
    <property type="protein sequence ID" value="CAL17162.1"/>
    <property type="molecule type" value="Genomic_DNA"/>
</dbReference>
<dbReference type="Pfam" id="PF04186">
    <property type="entry name" value="FxsA"/>
    <property type="match status" value="1"/>
</dbReference>
<gene>
    <name evidence="3" type="ordered locus">ABO_1714</name>
</gene>
<feature type="transmembrane region" description="Helical" evidence="2">
    <location>
        <begin position="6"/>
        <end position="22"/>
    </location>
</feature>
<dbReference type="InterPro" id="IPR007313">
    <property type="entry name" value="FxsA"/>
</dbReference>
<feature type="transmembrane region" description="Helical" evidence="2">
    <location>
        <begin position="29"/>
        <end position="48"/>
    </location>
</feature>
<dbReference type="AlphaFoldDB" id="Q0VNT6"/>
<proteinExistence type="predicted"/>
<organism evidence="3 4">
    <name type="scientific">Alcanivorax borkumensis (strain ATCC 700651 / DSM 11573 / NCIMB 13689 / SK2)</name>
    <dbReference type="NCBI Taxonomy" id="393595"/>
    <lineage>
        <taxon>Bacteria</taxon>
        <taxon>Pseudomonadati</taxon>
        <taxon>Pseudomonadota</taxon>
        <taxon>Gammaproteobacteria</taxon>
        <taxon>Oceanospirillales</taxon>
        <taxon>Alcanivoracaceae</taxon>
        <taxon>Alcanivorax</taxon>
    </lineage>
</organism>
<dbReference type="NCBIfam" id="NF008528">
    <property type="entry name" value="PRK11463.1-2"/>
    <property type="match status" value="1"/>
</dbReference>
<evidence type="ECO:0000256" key="1">
    <source>
        <dbReference type="SAM" id="MobiDB-lite"/>
    </source>
</evidence>
<keyword evidence="2" id="KW-0472">Membrane</keyword>
<dbReference type="HOGENOM" id="CLU_085083_0_1_6"/>
<dbReference type="Proteomes" id="UP000008871">
    <property type="component" value="Chromosome"/>
</dbReference>
<dbReference type="RefSeq" id="WP_011588995.1">
    <property type="nucleotide sequence ID" value="NC_008260.1"/>
</dbReference>
<name>Q0VNT6_ALCBS</name>
<keyword evidence="2" id="KW-1133">Transmembrane helix</keyword>
<evidence type="ECO:0000256" key="2">
    <source>
        <dbReference type="SAM" id="Phobius"/>
    </source>
</evidence>
<sequence length="172" mass="18895">MGFGRVFFFIFGFALLEVLVLAQVAGTIGWPITILATVITALLGSYLFRRQGLDTWVRLNQRMQQGEMPGQEMVEGMMLLLGGALLITPGFITDTVGFALLLPASRRWMANKVIQKGSLQSFTTVKGAGFAYTRTHYTNGGSNPFQQRPTSNDDRTITGGDTIEGESHRTDQ</sequence>
<dbReference type="PANTHER" id="PTHR35335:SF1">
    <property type="entry name" value="UPF0716 PROTEIN FXSA"/>
    <property type="match status" value="1"/>
</dbReference>
<dbReference type="KEGG" id="abo:ABO_1714"/>